<evidence type="ECO:0000256" key="1">
    <source>
        <dbReference type="ARBA" id="ARBA00004651"/>
    </source>
</evidence>
<dbReference type="SUPFAM" id="SSF103190">
    <property type="entry name" value="Sensory domain-like"/>
    <property type="match status" value="1"/>
</dbReference>
<keyword evidence="3" id="KW-0145">Chemotaxis</keyword>
<dbReference type="PANTHER" id="PTHR32089">
    <property type="entry name" value="METHYL-ACCEPTING CHEMOTAXIS PROTEIN MCPB"/>
    <property type="match status" value="1"/>
</dbReference>
<dbReference type="Proteomes" id="UP001079657">
    <property type="component" value="Unassembled WGS sequence"/>
</dbReference>
<gene>
    <name evidence="13" type="ORF">OXH55_06230</name>
</gene>
<keyword evidence="6 10" id="KW-0472">Membrane</keyword>
<evidence type="ECO:0000313" key="13">
    <source>
        <dbReference type="EMBL" id="MCY6370227.1"/>
    </source>
</evidence>
<reference evidence="13" key="1">
    <citation type="submission" date="2022-12" db="EMBL/GenBank/DDBJ databases">
        <authorList>
            <person name="Wang J."/>
        </authorList>
    </citation>
    <scope>NUCLEOTIDE SEQUENCE</scope>
    <source>
        <strain evidence="13">HY-42-06</strain>
    </source>
</reference>
<keyword evidence="7 9" id="KW-0807">Transducer</keyword>
<dbReference type="Gene3D" id="3.30.450.20">
    <property type="entry name" value="PAS domain"/>
    <property type="match status" value="2"/>
</dbReference>
<proteinExistence type="inferred from homology"/>
<dbReference type="Gene3D" id="6.10.340.10">
    <property type="match status" value="1"/>
</dbReference>
<organism evidence="13 14">
    <name type="scientific">Clostridium ganghwense</name>
    <dbReference type="NCBI Taxonomy" id="312089"/>
    <lineage>
        <taxon>Bacteria</taxon>
        <taxon>Bacillati</taxon>
        <taxon>Bacillota</taxon>
        <taxon>Clostridia</taxon>
        <taxon>Eubacteriales</taxon>
        <taxon>Clostridiaceae</taxon>
        <taxon>Clostridium</taxon>
    </lineage>
</organism>
<dbReference type="PROSITE" id="PS50111">
    <property type="entry name" value="CHEMOTAXIS_TRANSDUC_2"/>
    <property type="match status" value="1"/>
</dbReference>
<dbReference type="InterPro" id="IPR033479">
    <property type="entry name" value="dCache_1"/>
</dbReference>
<feature type="domain" description="Methyl-accepting transducer" evidence="11">
    <location>
        <begin position="382"/>
        <end position="639"/>
    </location>
</feature>
<comment type="subcellular location">
    <subcellularLocation>
        <location evidence="1">Cell membrane</location>
        <topology evidence="1">Multi-pass membrane protein</topology>
    </subcellularLocation>
</comment>
<evidence type="ECO:0000259" key="12">
    <source>
        <dbReference type="PROSITE" id="PS50885"/>
    </source>
</evidence>
<evidence type="ECO:0000256" key="8">
    <source>
        <dbReference type="ARBA" id="ARBA00029447"/>
    </source>
</evidence>
<dbReference type="Pfam" id="PF00015">
    <property type="entry name" value="MCPsignal"/>
    <property type="match status" value="1"/>
</dbReference>
<evidence type="ECO:0000256" key="9">
    <source>
        <dbReference type="PROSITE-ProRule" id="PRU00284"/>
    </source>
</evidence>
<sequence>MKGIKKNSLHTKIIALMIIAIFVPVLLISSINYYTLRGTIKTEFEEVTSKSVDKIVEVIKSTDKVNKESVEMFLLDPNAKTIMENPDGAIWLKKRLDAFIKTHKDIAFVYLGTEDKRMISLPEEEFEEGYDPTSRDWYKEAVENKGKVIRTNPYTDINDDKLYVVTFAKTVEDASGKVVGVIGIDLMLENLSETVQQTTLGKDGFSIVLDKEGTIIAHKQAEKIGATAKEDKDMQDILDSKDKVFEKQIDGVNYMVFKQKEESTGYTVAALIPKAELTSKIIKEVKVNVLIAVIALILAIFMGNKFIKSTIIKPIQKIVGCLEEMQKGNFAVTVEKERGLTTEVETIIDAVNSTINDISGIIKNILSASEELKENSDSLVSVTEESSAVGAEVAKAVQQIADGSVHQSEKLNEGSDVADKLGEKVEESIEDSNSMVKAAVEVKKASSNGTQLISELTQVFEENYQANIEVVGKVQTLAEKSKEIGAITEAIKSITEQTNLLALNASIEAARAGEAGKGFAVVAEEVRKLAEESADSASQIEKVIGEVNNSVSEVAEKLNLSTELNDKTAQSVQVTNESFKQIKEAMDTLEANIEKVSYSLMGIKEDKDLVVVNISQASAVSQEAAATAEEVSASSEEQAAGLHEIVSAAEKLNNLSDQLRTVVDKFKI</sequence>
<evidence type="ECO:0000259" key="11">
    <source>
        <dbReference type="PROSITE" id="PS50111"/>
    </source>
</evidence>
<keyword evidence="14" id="KW-1185">Reference proteome</keyword>
<dbReference type="PROSITE" id="PS50885">
    <property type="entry name" value="HAMP"/>
    <property type="match status" value="1"/>
</dbReference>
<evidence type="ECO:0000313" key="14">
    <source>
        <dbReference type="Proteomes" id="UP001079657"/>
    </source>
</evidence>
<feature type="domain" description="HAMP" evidence="12">
    <location>
        <begin position="309"/>
        <end position="363"/>
    </location>
</feature>
<comment type="caution">
    <text evidence="13">The sequence shown here is derived from an EMBL/GenBank/DDBJ whole genome shotgun (WGS) entry which is preliminary data.</text>
</comment>
<dbReference type="SUPFAM" id="SSF58104">
    <property type="entry name" value="Methyl-accepting chemotaxis protein (MCP) signaling domain"/>
    <property type="match status" value="2"/>
</dbReference>
<dbReference type="EMBL" id="JAPQES010000001">
    <property type="protein sequence ID" value="MCY6370227.1"/>
    <property type="molecule type" value="Genomic_DNA"/>
</dbReference>
<dbReference type="InterPro" id="IPR004089">
    <property type="entry name" value="MCPsignal_dom"/>
</dbReference>
<feature type="transmembrane region" description="Helical" evidence="10">
    <location>
        <begin position="12"/>
        <end position="34"/>
    </location>
</feature>
<dbReference type="SMART" id="SM00283">
    <property type="entry name" value="MA"/>
    <property type="match status" value="1"/>
</dbReference>
<evidence type="ECO:0000256" key="3">
    <source>
        <dbReference type="ARBA" id="ARBA00022500"/>
    </source>
</evidence>
<dbReference type="CDD" id="cd12913">
    <property type="entry name" value="PDC1_MCP_like"/>
    <property type="match status" value="1"/>
</dbReference>
<dbReference type="InterPro" id="IPR029151">
    <property type="entry name" value="Sensor-like_sf"/>
</dbReference>
<dbReference type="InterPro" id="IPR003660">
    <property type="entry name" value="HAMP_dom"/>
</dbReference>
<protein>
    <submittedName>
        <fullName evidence="13">Methyl-accepting chemotaxis protein</fullName>
    </submittedName>
</protein>
<dbReference type="Pfam" id="PF02743">
    <property type="entry name" value="dCache_1"/>
    <property type="match status" value="1"/>
</dbReference>
<dbReference type="CDD" id="cd12912">
    <property type="entry name" value="PDC2_MCP_like"/>
    <property type="match status" value="1"/>
</dbReference>
<evidence type="ECO:0000256" key="10">
    <source>
        <dbReference type="SAM" id="Phobius"/>
    </source>
</evidence>
<evidence type="ECO:0000256" key="4">
    <source>
        <dbReference type="ARBA" id="ARBA00022692"/>
    </source>
</evidence>
<keyword evidence="5 10" id="KW-1133">Transmembrane helix</keyword>
<keyword evidence="2" id="KW-1003">Cell membrane</keyword>
<evidence type="ECO:0000256" key="2">
    <source>
        <dbReference type="ARBA" id="ARBA00022475"/>
    </source>
</evidence>
<keyword evidence="4 10" id="KW-0812">Transmembrane</keyword>
<evidence type="ECO:0000256" key="5">
    <source>
        <dbReference type="ARBA" id="ARBA00022989"/>
    </source>
</evidence>
<evidence type="ECO:0000256" key="6">
    <source>
        <dbReference type="ARBA" id="ARBA00023136"/>
    </source>
</evidence>
<name>A0ABT4CMG3_9CLOT</name>
<dbReference type="PANTHER" id="PTHR32089:SF114">
    <property type="entry name" value="METHYL-ACCEPTING CHEMOTAXIS PROTEIN MCPB"/>
    <property type="match status" value="1"/>
</dbReference>
<evidence type="ECO:0000256" key="7">
    <source>
        <dbReference type="ARBA" id="ARBA00023224"/>
    </source>
</evidence>
<comment type="similarity">
    <text evidence="8">Belongs to the methyl-accepting chemotaxis (MCP) protein family.</text>
</comment>
<dbReference type="Gene3D" id="1.10.287.950">
    <property type="entry name" value="Methyl-accepting chemotaxis protein"/>
    <property type="match status" value="1"/>
</dbReference>
<dbReference type="RefSeq" id="WP_268048898.1">
    <property type="nucleotide sequence ID" value="NZ_JAPQES010000001.1"/>
</dbReference>
<accession>A0ABT4CMG3</accession>